<evidence type="ECO:0000313" key="1">
    <source>
        <dbReference type="EMBL" id="CAK9000767.1"/>
    </source>
</evidence>
<proteinExistence type="predicted"/>
<dbReference type="Proteomes" id="UP001642464">
    <property type="component" value="Unassembled WGS sequence"/>
</dbReference>
<gene>
    <name evidence="1" type="ORF">SCF082_LOCUS6636</name>
</gene>
<accession>A0ABP0IDU3</accession>
<organism evidence="1 2">
    <name type="scientific">Durusdinium trenchii</name>
    <dbReference type="NCBI Taxonomy" id="1381693"/>
    <lineage>
        <taxon>Eukaryota</taxon>
        <taxon>Sar</taxon>
        <taxon>Alveolata</taxon>
        <taxon>Dinophyceae</taxon>
        <taxon>Suessiales</taxon>
        <taxon>Symbiodiniaceae</taxon>
        <taxon>Durusdinium</taxon>
    </lineage>
</organism>
<comment type="caution">
    <text evidence="1">The sequence shown here is derived from an EMBL/GenBank/DDBJ whole genome shotgun (WGS) entry which is preliminary data.</text>
</comment>
<sequence length="154" mass="17394">MAFHAPACDSAVRIYFLEGIAELLLDFWREPVREQAAPLETVKEVDEQLEDVEETMGHGWGENGLKLGIMIASPILHVPVSLGTAIFSLGQLHLKTKEPCEYKCIDLDVRLTRTTLRATSLRNEQFDMIQPVPVNVSIEYRPEASGLSWDWSRV</sequence>
<dbReference type="EMBL" id="CAXAMM010003647">
    <property type="protein sequence ID" value="CAK9000767.1"/>
    <property type="molecule type" value="Genomic_DNA"/>
</dbReference>
<name>A0ABP0IDU3_9DINO</name>
<keyword evidence="2" id="KW-1185">Reference proteome</keyword>
<protein>
    <recommendedName>
        <fullName evidence="3">FACT complex subunit</fullName>
    </recommendedName>
</protein>
<evidence type="ECO:0008006" key="3">
    <source>
        <dbReference type="Google" id="ProtNLM"/>
    </source>
</evidence>
<reference evidence="1 2" key="1">
    <citation type="submission" date="2024-02" db="EMBL/GenBank/DDBJ databases">
        <authorList>
            <person name="Chen Y."/>
            <person name="Shah S."/>
            <person name="Dougan E. K."/>
            <person name="Thang M."/>
            <person name="Chan C."/>
        </authorList>
    </citation>
    <scope>NUCLEOTIDE SEQUENCE [LARGE SCALE GENOMIC DNA]</scope>
</reference>
<evidence type="ECO:0000313" key="2">
    <source>
        <dbReference type="Proteomes" id="UP001642464"/>
    </source>
</evidence>